<dbReference type="PANTHER" id="PTHR43861">
    <property type="entry name" value="TRANS-ACONITATE 2-METHYLTRANSFERASE-RELATED"/>
    <property type="match status" value="1"/>
</dbReference>
<name>A0A4Y3WFA0_NITWI</name>
<proteinExistence type="predicted"/>
<dbReference type="EMBL" id="BJNF01000143">
    <property type="protein sequence ID" value="GEC17702.1"/>
    <property type="molecule type" value="Genomic_DNA"/>
</dbReference>
<accession>A0A4Y3WFA0</accession>
<reference evidence="1 2" key="1">
    <citation type="submission" date="2019-06" db="EMBL/GenBank/DDBJ databases">
        <title>Whole genome shotgun sequence of Nitrobacter winogradskyi NBRC 14297.</title>
        <authorList>
            <person name="Hosoyama A."/>
            <person name="Uohara A."/>
            <person name="Ohji S."/>
            <person name="Ichikawa N."/>
        </authorList>
    </citation>
    <scope>NUCLEOTIDE SEQUENCE [LARGE SCALE GENOMIC DNA]</scope>
    <source>
        <strain evidence="1 2">NBRC 14297</strain>
    </source>
</reference>
<dbReference type="OrthoDB" id="21342at2"/>
<evidence type="ECO:0000313" key="1">
    <source>
        <dbReference type="EMBL" id="GEC17702.1"/>
    </source>
</evidence>
<sequence>MLPVLKHHLWRRVRAAYYAFALERLPLGATLGRFVSEWETAQGFGDSPKAKPTWDAEYGDGRWAYMGQQHELTRYWTLIGYMHSLGRGREYLDVGCGEGLLFERFKPLDYQRFVGVDISDVAIEKLRRYNDHRTSFLSADGDVYEPDGYFDVIVFNESLYYLRAPVRSLERYAQSLKPDGCMIISTYTASRRSLAVLRDAKRTFKVLDEAKTTQGQNSWLCTVLKR</sequence>
<evidence type="ECO:0000313" key="2">
    <source>
        <dbReference type="Proteomes" id="UP000318825"/>
    </source>
</evidence>
<gene>
    <name evidence="1" type="ORF">NWI01_35940</name>
</gene>
<dbReference type="Gene3D" id="3.40.50.150">
    <property type="entry name" value="Vaccinia Virus protein VP39"/>
    <property type="match status" value="1"/>
</dbReference>
<dbReference type="Proteomes" id="UP000318825">
    <property type="component" value="Unassembled WGS sequence"/>
</dbReference>
<dbReference type="SUPFAM" id="SSF53335">
    <property type="entry name" value="S-adenosyl-L-methionine-dependent methyltransferases"/>
    <property type="match status" value="1"/>
</dbReference>
<organism evidence="1 2">
    <name type="scientific">Nitrobacter winogradskyi</name>
    <name type="common">Nitrobacter agilis</name>
    <dbReference type="NCBI Taxonomy" id="913"/>
    <lineage>
        <taxon>Bacteria</taxon>
        <taxon>Pseudomonadati</taxon>
        <taxon>Pseudomonadota</taxon>
        <taxon>Alphaproteobacteria</taxon>
        <taxon>Hyphomicrobiales</taxon>
        <taxon>Nitrobacteraceae</taxon>
        <taxon>Nitrobacter</taxon>
    </lineage>
</organism>
<dbReference type="RefSeq" id="WP_141385407.1">
    <property type="nucleotide sequence ID" value="NZ_BJNF01000143.1"/>
</dbReference>
<dbReference type="CDD" id="cd02440">
    <property type="entry name" value="AdoMet_MTases"/>
    <property type="match status" value="1"/>
</dbReference>
<evidence type="ECO:0008006" key="3">
    <source>
        <dbReference type="Google" id="ProtNLM"/>
    </source>
</evidence>
<dbReference type="AlphaFoldDB" id="A0A4Y3WFA0"/>
<dbReference type="InterPro" id="IPR029063">
    <property type="entry name" value="SAM-dependent_MTases_sf"/>
</dbReference>
<comment type="caution">
    <text evidence="1">The sequence shown here is derived from an EMBL/GenBank/DDBJ whole genome shotgun (WGS) entry which is preliminary data.</text>
</comment>
<dbReference type="Pfam" id="PF13489">
    <property type="entry name" value="Methyltransf_23"/>
    <property type="match status" value="1"/>
</dbReference>
<protein>
    <recommendedName>
        <fullName evidence="3">Class I SAM-dependent methyltransferase</fullName>
    </recommendedName>
</protein>